<accession>A0A1V9XRS3</accession>
<dbReference type="CDD" id="cd09120">
    <property type="entry name" value="PLDc_DNaseII_1"/>
    <property type="match status" value="1"/>
</dbReference>
<reference evidence="4 5" key="1">
    <citation type="journal article" date="2017" name="Gigascience">
        <title>Draft genome of the honey bee ectoparasitic mite, Tropilaelaps mercedesae, is shaped by the parasitic life history.</title>
        <authorList>
            <person name="Dong X."/>
            <person name="Armstrong S.D."/>
            <person name="Xia D."/>
            <person name="Makepeace B.L."/>
            <person name="Darby A.C."/>
            <person name="Kadowaki T."/>
        </authorList>
    </citation>
    <scope>NUCLEOTIDE SEQUENCE [LARGE SCALE GENOMIC DNA]</scope>
    <source>
        <strain evidence="4">Wuxi-XJTLU</strain>
    </source>
</reference>
<keyword evidence="3" id="KW-0732">Signal</keyword>
<dbReference type="InParanoid" id="A0A1V9XRS3"/>
<evidence type="ECO:0000256" key="1">
    <source>
        <dbReference type="ARBA" id="ARBA00007527"/>
    </source>
</evidence>
<keyword evidence="5" id="KW-1185">Reference proteome</keyword>
<dbReference type="Pfam" id="PF03265">
    <property type="entry name" value="DNase_II"/>
    <property type="match status" value="1"/>
</dbReference>
<evidence type="ECO:0000313" key="4">
    <source>
        <dbReference type="EMBL" id="OQR76197.1"/>
    </source>
</evidence>
<organism evidence="4 5">
    <name type="scientific">Tropilaelaps mercedesae</name>
    <dbReference type="NCBI Taxonomy" id="418985"/>
    <lineage>
        <taxon>Eukaryota</taxon>
        <taxon>Metazoa</taxon>
        <taxon>Ecdysozoa</taxon>
        <taxon>Arthropoda</taxon>
        <taxon>Chelicerata</taxon>
        <taxon>Arachnida</taxon>
        <taxon>Acari</taxon>
        <taxon>Parasitiformes</taxon>
        <taxon>Mesostigmata</taxon>
        <taxon>Gamasina</taxon>
        <taxon>Dermanyssoidea</taxon>
        <taxon>Laelapidae</taxon>
        <taxon>Tropilaelaps</taxon>
    </lineage>
</organism>
<evidence type="ECO:0000313" key="5">
    <source>
        <dbReference type="Proteomes" id="UP000192247"/>
    </source>
</evidence>
<dbReference type="PANTHER" id="PTHR10858">
    <property type="entry name" value="DEOXYRIBONUCLEASE II"/>
    <property type="match status" value="1"/>
</dbReference>
<sequence>MIPYFLLLLGLAAPLVFAAPQCKNQDGKDVEWFIIYKLPKTKPSDGSDFATNGSELAYVDSTMKSTTKGWTLLEASAFDTKGNPFALTLADLFMGLQPKNTLYAVYNDQPPEPYNGTAKGHTKGVIEFTKDGGYWLMHSVPRFPLNVLTKRFEFPQSSVNNGQVFMCISLSGDHLNKVVAALRQQYPYIYESNAPSDLLQDEDVRKLMDKKFVRRPINPILQDTLVGVNGTEFQSFAKHQAADDEIYSKIVAPKLGVDMLAETWRNGAGGKLGPTCPLKGVTVTNMANVVIHFNDGRKVVFKTTEDHAKWAVSDNIRKPWFCNGSLNRMLSQYKRGGQTTCISNKLVHRLFTKAVEKCEMCDGTRAEKNFCKERVNE</sequence>
<dbReference type="AlphaFoldDB" id="A0A1V9XRS3"/>
<protein>
    <submittedName>
        <fullName evidence="4">Deoxyribonuclease-2-like</fullName>
    </submittedName>
</protein>
<dbReference type="GO" id="GO:0004531">
    <property type="term" value="F:deoxyribonuclease II activity"/>
    <property type="evidence" value="ECO:0007669"/>
    <property type="project" value="InterPro"/>
</dbReference>
<dbReference type="FunCoup" id="A0A1V9XRS3">
    <property type="interactions" value="52"/>
</dbReference>
<proteinExistence type="inferred from homology"/>
<dbReference type="PANTHER" id="PTHR10858:SF23">
    <property type="entry name" value="DEOXYRIBONUCLEASE II"/>
    <property type="match status" value="1"/>
</dbReference>
<dbReference type="GO" id="GO:0006309">
    <property type="term" value="P:apoptotic DNA fragmentation"/>
    <property type="evidence" value="ECO:0007669"/>
    <property type="project" value="TreeGrafter"/>
</dbReference>
<dbReference type="EMBL" id="MNPL01005172">
    <property type="protein sequence ID" value="OQR76197.1"/>
    <property type="molecule type" value="Genomic_DNA"/>
</dbReference>
<name>A0A1V9XRS3_9ACAR</name>
<dbReference type="STRING" id="418985.A0A1V9XRS3"/>
<evidence type="ECO:0000256" key="2">
    <source>
        <dbReference type="ARBA" id="ARBA00022801"/>
    </source>
</evidence>
<comment type="caution">
    <text evidence="4">The sequence shown here is derived from an EMBL/GenBank/DDBJ whole genome shotgun (WGS) entry which is preliminary data.</text>
</comment>
<dbReference type="InterPro" id="IPR004947">
    <property type="entry name" value="DNase_II"/>
</dbReference>
<evidence type="ECO:0000256" key="3">
    <source>
        <dbReference type="SAM" id="SignalP"/>
    </source>
</evidence>
<comment type="similarity">
    <text evidence="1">Belongs to the DNase II family.</text>
</comment>
<feature type="chain" id="PRO_5012664170" evidence="3">
    <location>
        <begin position="19"/>
        <end position="377"/>
    </location>
</feature>
<keyword evidence="2" id="KW-0378">Hydrolase</keyword>
<dbReference type="OrthoDB" id="10261598at2759"/>
<gene>
    <name evidence="4" type="ORF">BIW11_07935</name>
</gene>
<feature type="signal peptide" evidence="3">
    <location>
        <begin position="1"/>
        <end position="18"/>
    </location>
</feature>
<dbReference type="Proteomes" id="UP000192247">
    <property type="component" value="Unassembled WGS sequence"/>
</dbReference>